<feature type="compositionally biased region" description="Acidic residues" evidence="2">
    <location>
        <begin position="1112"/>
        <end position="1125"/>
    </location>
</feature>
<feature type="compositionally biased region" description="Acidic residues" evidence="2">
    <location>
        <begin position="67"/>
        <end position="78"/>
    </location>
</feature>
<feature type="region of interest" description="Disordered" evidence="2">
    <location>
        <begin position="1"/>
        <end position="147"/>
    </location>
</feature>
<protein>
    <submittedName>
        <fullName evidence="3">Uncharacterized protein</fullName>
    </submittedName>
</protein>
<dbReference type="PANTHER" id="PTHR45615:SF80">
    <property type="entry name" value="GRIP DOMAIN-CONTAINING PROTEIN"/>
    <property type="match status" value="1"/>
</dbReference>
<dbReference type="Proteomes" id="UP000002668">
    <property type="component" value="Genome"/>
</dbReference>
<dbReference type="GeneID" id="13291268"/>
<feature type="coiled-coil region" evidence="1">
    <location>
        <begin position="821"/>
        <end position="933"/>
    </location>
</feature>
<dbReference type="Gene3D" id="1.10.287.1490">
    <property type="match status" value="1"/>
</dbReference>
<feature type="compositionally biased region" description="Basic residues" evidence="2">
    <location>
        <begin position="1089"/>
        <end position="1101"/>
    </location>
</feature>
<evidence type="ECO:0000256" key="2">
    <source>
        <dbReference type="SAM" id="MobiDB-lite"/>
    </source>
</evidence>
<feature type="coiled-coil region" evidence="1">
    <location>
        <begin position="225"/>
        <end position="281"/>
    </location>
</feature>
<name>E4ZTS7_LEPMJ</name>
<accession>E4ZTS7</accession>
<dbReference type="AlphaFoldDB" id="E4ZTS7"/>
<dbReference type="eggNOG" id="KOG1836">
    <property type="taxonomic scope" value="Eukaryota"/>
</dbReference>
<dbReference type="OMA" id="DHQKKDK"/>
<organism evidence="4">
    <name type="scientific">Leptosphaeria maculans (strain JN3 / isolate v23.1.3 / race Av1-4-5-6-7-8)</name>
    <name type="common">Blackleg fungus</name>
    <name type="synonym">Phoma lingam</name>
    <dbReference type="NCBI Taxonomy" id="985895"/>
    <lineage>
        <taxon>Eukaryota</taxon>
        <taxon>Fungi</taxon>
        <taxon>Dikarya</taxon>
        <taxon>Ascomycota</taxon>
        <taxon>Pezizomycotina</taxon>
        <taxon>Dothideomycetes</taxon>
        <taxon>Pleosporomycetidae</taxon>
        <taxon>Pleosporales</taxon>
        <taxon>Pleosporineae</taxon>
        <taxon>Leptosphaeriaceae</taxon>
        <taxon>Plenodomus</taxon>
        <taxon>Plenodomus lingam/Leptosphaeria maculans species complex</taxon>
    </lineage>
</organism>
<dbReference type="HOGENOM" id="CLU_284406_0_0_1"/>
<dbReference type="EMBL" id="FP929125">
    <property type="protein sequence ID" value="CBX94637.1"/>
    <property type="molecule type" value="Genomic_DNA"/>
</dbReference>
<evidence type="ECO:0000313" key="3">
    <source>
        <dbReference type="EMBL" id="CBX94637.1"/>
    </source>
</evidence>
<dbReference type="STRING" id="985895.E4ZTS7"/>
<dbReference type="VEuPathDB" id="FungiDB:LEMA_P116400.1"/>
<evidence type="ECO:0000313" key="4">
    <source>
        <dbReference type="Proteomes" id="UP000002668"/>
    </source>
</evidence>
<evidence type="ECO:0000256" key="1">
    <source>
        <dbReference type="SAM" id="Coils"/>
    </source>
</evidence>
<dbReference type="InParanoid" id="E4ZTS7"/>
<feature type="compositionally biased region" description="Basic and acidic residues" evidence="2">
    <location>
        <begin position="9"/>
        <end position="20"/>
    </location>
</feature>
<gene>
    <name evidence="3" type="ORF">LEMA_P116400.1</name>
</gene>
<keyword evidence="4" id="KW-1185">Reference proteome</keyword>
<reference evidence="4" key="1">
    <citation type="journal article" date="2011" name="Nat. Commun.">
        <title>Effector diversification within compartments of the Leptosphaeria maculans genome affected by Repeat-Induced Point mutations.</title>
        <authorList>
            <person name="Rouxel T."/>
            <person name="Grandaubert J."/>
            <person name="Hane J.K."/>
            <person name="Hoede C."/>
            <person name="van de Wouw A.P."/>
            <person name="Couloux A."/>
            <person name="Dominguez V."/>
            <person name="Anthouard V."/>
            <person name="Bally P."/>
            <person name="Bourras S."/>
            <person name="Cozijnsen A.J."/>
            <person name="Ciuffetti L.M."/>
            <person name="Degrave A."/>
            <person name="Dilmaghani A."/>
            <person name="Duret L."/>
            <person name="Fudal I."/>
            <person name="Goodwin S.B."/>
            <person name="Gout L."/>
            <person name="Glaser N."/>
            <person name="Linglin J."/>
            <person name="Kema G.H.J."/>
            <person name="Lapalu N."/>
            <person name="Lawrence C.B."/>
            <person name="May K."/>
            <person name="Meyer M."/>
            <person name="Ollivier B."/>
            <person name="Poulain J."/>
            <person name="Schoch C.L."/>
            <person name="Simon A."/>
            <person name="Spatafora J.W."/>
            <person name="Stachowiak A."/>
            <person name="Turgeon B.G."/>
            <person name="Tyler B.M."/>
            <person name="Vincent D."/>
            <person name="Weissenbach J."/>
            <person name="Amselem J."/>
            <person name="Quesneville H."/>
            <person name="Oliver R.P."/>
            <person name="Wincker P."/>
            <person name="Balesdent M.-H."/>
            <person name="Howlett B.J."/>
        </authorList>
    </citation>
    <scope>NUCLEOTIDE SEQUENCE [LARGE SCALE GENOMIC DNA]</scope>
    <source>
        <strain evidence="4">JN3 / isolate v23.1.3 / race Av1-4-5-6-7-8</strain>
    </source>
</reference>
<feature type="coiled-coil region" evidence="1">
    <location>
        <begin position="959"/>
        <end position="1061"/>
    </location>
</feature>
<dbReference type="PANTHER" id="PTHR45615">
    <property type="entry name" value="MYOSIN HEAVY CHAIN, NON-MUSCLE"/>
    <property type="match status" value="1"/>
</dbReference>
<sequence length="1125" mass="127661">MARLSGLPSEHHHEGPGDAPRRKRGRPSKSQSQSQAVDDDMTSTTKRPASPSAEISQTKRTKRVDVEAEDDEHEDQIAEEIQQSFSRSQQGEEGTIHVEQRSHTTTRRNKRRQSEPLIGRDGGSDDELAYPTLPSTQPIMGLTPHLDRVGASRSRFTNARRSRMSMPASFQVEPIDEVDETSTQVQFVPLKAALDGRTRRRLRRSHLSQELINIEDHQRQDKKQLLELRRQLKAQDKKIADLEFQIEARRLGEIDMSDEHAAELENALEEARNEINDLRASSIYNGDDRNMDDFSDDDDDLLLVNPDELDFSQDLVMENTPNGKYAARVQELSQSVTLESFPRISQVSHDTLMDMDDTVVPKGLDNQAVQRYERELEQYSRALGESQGALRVITLELQNLHYMEAGATAKDILTEMRHGFDTLRAEMEKFVPGSTKDLTYQQLLQKIPELFGGIFMELKEQIAFVANSQQTEVLLRRQFEGVLDLLGESEDRVNKLQSELHTLDKSNEDKQRTILDLEEQTTTLTALAERQNTQLTENDAEMAGLRDEIEGKDTSLERLREAIEKYRMELDEVTVAAAKFEQEHHDMIEQIEREHAIAIQNLETERAAEQEGREAAEADAMQKQDVIDDLEASIERMETEVDAITQDMNTLRERLAAESEGREIAETERDEQTDLAYQHANTIENLNEQIHELKEQLTEFRTSLNAERAQREKTEAEIDGANEKIEDLTTRLHDSGLQANELRSKLFQLQQEKEETIATLQEEAREREEDLTEQLNQETDSRVEAEDTIVRRDQEILDLQATLKAVEAKLANAAQGLIATEQDRDSQIATLTNQLADLQNQHTALENSTNSTIASLQANITDLNNQVLRQQAEIKRLNEQLAESNRAHLEETTILEEKIVDLEENLAAAQADNASYRKENTSLSQRVESEANELLNIVGSHNDEVLSLRTVIATQAATIENLKSASEQRAQELDELLDERNREITELQLLGDARMDTIVGLEQQIDKLKEQFRLAEEDTRVTIDALTTSQRALQEQNEKLADKLKERNAAALHAVQEMKAQRIEVRSQPMDLNRVVAGKIVKAGDKVKVGKKSGGKKKVSRRQWDSGFGVDENVEDDEGEASVAV</sequence>
<feature type="compositionally biased region" description="Polar residues" evidence="2">
    <location>
        <begin position="28"/>
        <end position="58"/>
    </location>
</feature>
<feature type="region of interest" description="Disordered" evidence="2">
    <location>
        <begin position="1087"/>
        <end position="1125"/>
    </location>
</feature>
<feature type="coiled-coil region" evidence="1">
    <location>
        <begin position="486"/>
        <end position="788"/>
    </location>
</feature>
<proteinExistence type="predicted"/>
<keyword evidence="1" id="KW-0175">Coiled coil</keyword>
<feature type="compositionally biased region" description="Polar residues" evidence="2">
    <location>
        <begin position="81"/>
        <end position="92"/>
    </location>
</feature>
<dbReference type="OrthoDB" id="3532430at2759"/>